<sequence length="241" mass="25094">MAAKKQAGDVLLKAANDLREKEVSQLSFDPATAKAAVSDGLKRLAKHRAALKKGHPAFDQTEFDSLPELADRVAAQQRLVQKAVSGGVVAELVPAALEWRRALLPFAQSLAARGQLDAREVAAVAAGSGTSDNLRDVLDLVKLLTPQKNKAESALGAGALAQAQSAAEAALGALSSGRGASEAVEAAADLRDRYATLLSRRHDRLRAALAAVTSYREAGSLVPPLVDGVRKKQPATPASPT</sequence>
<dbReference type="EMBL" id="QFQP01000003">
    <property type="protein sequence ID" value="PZR16698.1"/>
    <property type="molecule type" value="Genomic_DNA"/>
</dbReference>
<gene>
    <name evidence="1" type="ORF">DI536_05955</name>
</gene>
<accession>A0A2W5V5S0</accession>
<proteinExistence type="predicted"/>
<evidence type="ECO:0000313" key="1">
    <source>
        <dbReference type="EMBL" id="PZR16698.1"/>
    </source>
</evidence>
<organism evidence="1 2">
    <name type="scientific">Archangium gephyra</name>
    <dbReference type="NCBI Taxonomy" id="48"/>
    <lineage>
        <taxon>Bacteria</taxon>
        <taxon>Pseudomonadati</taxon>
        <taxon>Myxococcota</taxon>
        <taxon>Myxococcia</taxon>
        <taxon>Myxococcales</taxon>
        <taxon>Cystobacterineae</taxon>
        <taxon>Archangiaceae</taxon>
        <taxon>Archangium</taxon>
    </lineage>
</organism>
<reference evidence="1 2" key="1">
    <citation type="submission" date="2017-08" db="EMBL/GenBank/DDBJ databases">
        <title>Infants hospitalized years apart are colonized by the same room-sourced microbial strains.</title>
        <authorList>
            <person name="Brooks B."/>
            <person name="Olm M.R."/>
            <person name="Firek B.A."/>
            <person name="Baker R."/>
            <person name="Thomas B.C."/>
            <person name="Morowitz M.J."/>
            <person name="Banfield J.F."/>
        </authorList>
    </citation>
    <scope>NUCLEOTIDE SEQUENCE [LARGE SCALE GENOMIC DNA]</scope>
    <source>
        <strain evidence="1">S2_003_000_R2_14</strain>
    </source>
</reference>
<dbReference type="AlphaFoldDB" id="A0A2W5V5S0"/>
<protein>
    <submittedName>
        <fullName evidence="1">Uncharacterized protein</fullName>
    </submittedName>
</protein>
<comment type="caution">
    <text evidence="1">The sequence shown here is derived from an EMBL/GenBank/DDBJ whole genome shotgun (WGS) entry which is preliminary data.</text>
</comment>
<evidence type="ECO:0000313" key="2">
    <source>
        <dbReference type="Proteomes" id="UP000249061"/>
    </source>
</evidence>
<name>A0A2W5V5S0_9BACT</name>
<dbReference type="Proteomes" id="UP000249061">
    <property type="component" value="Unassembled WGS sequence"/>
</dbReference>